<dbReference type="EMBL" id="JASCZI010272475">
    <property type="protein sequence ID" value="MED6222389.1"/>
    <property type="molecule type" value="Genomic_DNA"/>
</dbReference>
<dbReference type="Proteomes" id="UP001341840">
    <property type="component" value="Unassembled WGS sequence"/>
</dbReference>
<accession>A0ABU6ZKB7</accession>
<keyword evidence="2" id="KW-1185">Reference proteome</keyword>
<evidence type="ECO:0000313" key="2">
    <source>
        <dbReference type="Proteomes" id="UP001341840"/>
    </source>
</evidence>
<organism evidence="1 2">
    <name type="scientific">Stylosanthes scabra</name>
    <dbReference type="NCBI Taxonomy" id="79078"/>
    <lineage>
        <taxon>Eukaryota</taxon>
        <taxon>Viridiplantae</taxon>
        <taxon>Streptophyta</taxon>
        <taxon>Embryophyta</taxon>
        <taxon>Tracheophyta</taxon>
        <taxon>Spermatophyta</taxon>
        <taxon>Magnoliopsida</taxon>
        <taxon>eudicotyledons</taxon>
        <taxon>Gunneridae</taxon>
        <taxon>Pentapetalae</taxon>
        <taxon>rosids</taxon>
        <taxon>fabids</taxon>
        <taxon>Fabales</taxon>
        <taxon>Fabaceae</taxon>
        <taxon>Papilionoideae</taxon>
        <taxon>50 kb inversion clade</taxon>
        <taxon>dalbergioids sensu lato</taxon>
        <taxon>Dalbergieae</taxon>
        <taxon>Pterocarpus clade</taxon>
        <taxon>Stylosanthes</taxon>
    </lineage>
</organism>
<comment type="caution">
    <text evidence="1">The sequence shown here is derived from an EMBL/GenBank/DDBJ whole genome shotgun (WGS) entry which is preliminary data.</text>
</comment>
<evidence type="ECO:0008006" key="3">
    <source>
        <dbReference type="Google" id="ProtNLM"/>
    </source>
</evidence>
<protein>
    <recommendedName>
        <fullName evidence="3">Reverse transcriptase zinc-binding domain-containing protein</fullName>
    </recommendedName>
</protein>
<proteinExistence type="predicted"/>
<name>A0ABU6ZKB7_9FABA</name>
<evidence type="ECO:0000313" key="1">
    <source>
        <dbReference type="EMBL" id="MED6222389.1"/>
    </source>
</evidence>
<sequence length="135" mass="15535">MAPPCPWKDEDHIAWNNSHDGSFSLKSAQKRHLSPQANYPRCNSNLEDIFHVLRDCPFAKSVWNLLDPQNLNSLFSILIPHEWISRISGNKTVGLVYLESPSLVFGFIVMLSSLKERLSPRLQPRRLLRLDGRRS</sequence>
<gene>
    <name evidence="1" type="ORF">PIB30_063896</name>
</gene>
<reference evidence="1 2" key="1">
    <citation type="journal article" date="2023" name="Plants (Basel)">
        <title>Bridging the Gap: Combining Genomics and Transcriptomics Approaches to Understand Stylosanthes scabra, an Orphan Legume from the Brazilian Caatinga.</title>
        <authorList>
            <person name="Ferreira-Neto J.R.C."/>
            <person name="da Silva M.D."/>
            <person name="Binneck E."/>
            <person name="de Melo N.F."/>
            <person name="da Silva R.H."/>
            <person name="de Melo A.L.T.M."/>
            <person name="Pandolfi V."/>
            <person name="Bustamante F.O."/>
            <person name="Brasileiro-Vidal A.C."/>
            <person name="Benko-Iseppon A.M."/>
        </authorList>
    </citation>
    <scope>NUCLEOTIDE SEQUENCE [LARGE SCALE GENOMIC DNA]</scope>
    <source>
        <tissue evidence="1">Leaves</tissue>
    </source>
</reference>